<keyword evidence="3" id="KW-0479">Metal-binding</keyword>
<dbReference type="InterPro" id="IPR029071">
    <property type="entry name" value="Ubiquitin-like_domsf"/>
</dbReference>
<evidence type="ECO:0000256" key="7">
    <source>
        <dbReference type="ARBA" id="ARBA00022807"/>
    </source>
</evidence>
<dbReference type="PROSITE" id="PS50802">
    <property type="entry name" value="OTU"/>
    <property type="match status" value="1"/>
</dbReference>
<dbReference type="AlphaFoldDB" id="A0A4Q9NAD5"/>
<organism evidence="12">
    <name type="scientific">Dichomitus squalens</name>
    <dbReference type="NCBI Taxonomy" id="114155"/>
    <lineage>
        <taxon>Eukaryota</taxon>
        <taxon>Fungi</taxon>
        <taxon>Dikarya</taxon>
        <taxon>Basidiomycota</taxon>
        <taxon>Agaricomycotina</taxon>
        <taxon>Agaricomycetes</taxon>
        <taxon>Polyporales</taxon>
        <taxon>Polyporaceae</taxon>
        <taxon>Dichomitus</taxon>
    </lineage>
</organism>
<dbReference type="GO" id="GO:0005634">
    <property type="term" value="C:nucleus"/>
    <property type="evidence" value="ECO:0007669"/>
    <property type="project" value="TreeGrafter"/>
</dbReference>
<reference evidence="12" key="1">
    <citation type="submission" date="2019-01" db="EMBL/GenBank/DDBJ databases">
        <title>Draft genome sequences of three monokaryotic isolates of the white-rot basidiomycete fungus Dichomitus squalens.</title>
        <authorList>
            <consortium name="DOE Joint Genome Institute"/>
            <person name="Lopez S.C."/>
            <person name="Andreopoulos B."/>
            <person name="Pangilinan J."/>
            <person name="Lipzen A."/>
            <person name="Riley R."/>
            <person name="Ahrendt S."/>
            <person name="Ng V."/>
            <person name="Barry K."/>
            <person name="Daum C."/>
            <person name="Grigoriev I.V."/>
            <person name="Hilden K.S."/>
            <person name="Makela M.R."/>
            <person name="de Vries R.P."/>
        </authorList>
    </citation>
    <scope>NUCLEOTIDE SEQUENCE [LARGE SCALE GENOMIC DNA]</scope>
    <source>
        <strain evidence="12">OM18370.1</strain>
    </source>
</reference>
<keyword evidence="6 9" id="KW-0378">Hydrolase</keyword>
<dbReference type="Pfam" id="PF21403">
    <property type="entry name" value="OTU1_UBXL"/>
    <property type="match status" value="1"/>
</dbReference>
<dbReference type="InterPro" id="IPR013087">
    <property type="entry name" value="Znf_C2H2_type"/>
</dbReference>
<dbReference type="GO" id="GO:0016579">
    <property type="term" value="P:protein deubiquitination"/>
    <property type="evidence" value="ECO:0007669"/>
    <property type="project" value="TreeGrafter"/>
</dbReference>
<comment type="catalytic activity">
    <reaction evidence="1 9">
        <text>Thiol-dependent hydrolysis of ester, thioester, amide, peptide and isopeptide bonds formed by the C-terminal Gly of ubiquitin (a 76-residue protein attached to proteins as an intracellular targeting signal).</text>
        <dbReference type="EC" id="3.4.19.12"/>
    </reaction>
</comment>
<evidence type="ECO:0000256" key="9">
    <source>
        <dbReference type="RuleBase" id="RU367104"/>
    </source>
</evidence>
<dbReference type="OrthoDB" id="65596at2759"/>
<dbReference type="Proteomes" id="UP000292957">
    <property type="component" value="Unassembled WGS sequence"/>
</dbReference>
<comment type="function">
    <text evidence="9">Hydrolase that can remove conjugated ubiquitin from proteins and may therefore play an important regulatory role at the level of protein turnover by preventing degradation.</text>
</comment>
<dbReference type="PROSITE" id="PS00028">
    <property type="entry name" value="ZINC_FINGER_C2H2_1"/>
    <property type="match status" value="1"/>
</dbReference>
<evidence type="ECO:0000256" key="3">
    <source>
        <dbReference type="ARBA" id="ARBA00022723"/>
    </source>
</evidence>
<keyword evidence="2" id="KW-0645">Protease</keyword>
<dbReference type="Pfam" id="PF24560">
    <property type="entry name" value="zf-C2H2_OTU1_C"/>
    <property type="match status" value="1"/>
</dbReference>
<evidence type="ECO:0000256" key="6">
    <source>
        <dbReference type="ARBA" id="ARBA00022801"/>
    </source>
</evidence>
<dbReference type="InterPro" id="IPR048857">
    <property type="entry name" value="OTU1_Ubl"/>
</dbReference>
<keyword evidence="5 9" id="KW-0833">Ubl conjugation pathway</keyword>
<evidence type="ECO:0000256" key="8">
    <source>
        <dbReference type="ARBA" id="ARBA00022833"/>
    </source>
</evidence>
<keyword evidence="8" id="KW-0862">Zinc</keyword>
<keyword evidence="7 9" id="KW-0788">Thiol protease</keyword>
<comment type="subcellular location">
    <subcellularLocation>
        <location evidence="9">Cytoplasm</location>
    </subcellularLocation>
</comment>
<sequence>MAPVRLRHPKGVITIQVDFTNATVQDLQQEIFAATEIPPSQQDLKAGYPPHPLTIVPELPIDSLGLQQGEQLIVTQRPAAGHQAFQGSKGTAFPAPSPAAAMTGLTASQVRESPGPSRTGSAVSTSKAGSARGGGGPEYVLTSNGYLMHRVVPDDNSCLFSSIALIFEQDMSKAQSIRKIVADAIQKDPVKWNEAILGRPREEYIKTILKPSAWGGAIELSILAEHYATEIDSVDVETGRVDRFTPPPERDSGNRAIVIYSGIHYDATSLAPMLDAPEDFHQTITSGAKGEKGTEGGGEEDEVLAAAKKLADALRAKRAYTNTATFELKCQICGKGLKGEKEARAHASETGHVEFGEY</sequence>
<dbReference type="GO" id="GO:0030968">
    <property type="term" value="P:endoplasmic reticulum unfolded protein response"/>
    <property type="evidence" value="ECO:0007669"/>
    <property type="project" value="TreeGrafter"/>
</dbReference>
<dbReference type="SUPFAM" id="SSF54001">
    <property type="entry name" value="Cysteine proteinases"/>
    <property type="match status" value="1"/>
</dbReference>
<dbReference type="Pfam" id="PF02338">
    <property type="entry name" value="OTU"/>
    <property type="match status" value="1"/>
</dbReference>
<name>A0A4Q9NAD5_9APHY</name>
<dbReference type="CDD" id="cd17059">
    <property type="entry name" value="Ubl_OTU1"/>
    <property type="match status" value="1"/>
</dbReference>
<dbReference type="SUPFAM" id="SSF54236">
    <property type="entry name" value="Ubiquitin-like"/>
    <property type="match status" value="1"/>
</dbReference>
<dbReference type="InterPro" id="IPR038765">
    <property type="entry name" value="Papain-like_cys_pep_sf"/>
</dbReference>
<feature type="region of interest" description="Disordered" evidence="10">
    <location>
        <begin position="106"/>
        <end position="136"/>
    </location>
</feature>
<accession>A0A4Q9NAD5</accession>
<gene>
    <name evidence="12" type="ORF">BD311DRAFT_680894</name>
</gene>
<dbReference type="CDD" id="cd22745">
    <property type="entry name" value="OTU_OTU1"/>
    <property type="match status" value="1"/>
</dbReference>
<dbReference type="InterPro" id="IPR003323">
    <property type="entry name" value="OTU_dom"/>
</dbReference>
<evidence type="ECO:0000256" key="1">
    <source>
        <dbReference type="ARBA" id="ARBA00000707"/>
    </source>
</evidence>
<evidence type="ECO:0000256" key="2">
    <source>
        <dbReference type="ARBA" id="ARBA00022670"/>
    </source>
</evidence>
<dbReference type="GO" id="GO:0005829">
    <property type="term" value="C:cytosol"/>
    <property type="evidence" value="ECO:0007669"/>
    <property type="project" value="TreeGrafter"/>
</dbReference>
<dbReference type="InterPro" id="IPR057766">
    <property type="entry name" value="Znf-C2H2_OTU1-like_C"/>
</dbReference>
<dbReference type="Gene3D" id="3.10.20.90">
    <property type="entry name" value="Phosphatidylinositol 3-kinase Catalytic Subunit, Chain A, domain 1"/>
    <property type="match status" value="1"/>
</dbReference>
<evidence type="ECO:0000259" key="11">
    <source>
        <dbReference type="PROSITE" id="PS50802"/>
    </source>
</evidence>
<evidence type="ECO:0000256" key="5">
    <source>
        <dbReference type="ARBA" id="ARBA00022786"/>
    </source>
</evidence>
<dbReference type="EMBL" id="ML143386">
    <property type="protein sequence ID" value="TBU35996.1"/>
    <property type="molecule type" value="Genomic_DNA"/>
</dbReference>
<dbReference type="EC" id="3.4.19.12" evidence="9"/>
<keyword evidence="4" id="KW-0863">Zinc-finger</keyword>
<evidence type="ECO:0000256" key="4">
    <source>
        <dbReference type="ARBA" id="ARBA00022771"/>
    </source>
</evidence>
<dbReference type="PANTHER" id="PTHR13312">
    <property type="entry name" value="HIV-INDUCED PROTEIN-7-LIKE PROTEASE"/>
    <property type="match status" value="1"/>
</dbReference>
<keyword evidence="9" id="KW-0963">Cytoplasm</keyword>
<protein>
    <recommendedName>
        <fullName evidence="9">Ubiquitin thioesterase OTU</fullName>
        <ecNumber evidence="9">3.4.19.12</ecNumber>
    </recommendedName>
</protein>
<evidence type="ECO:0000256" key="10">
    <source>
        <dbReference type="SAM" id="MobiDB-lite"/>
    </source>
</evidence>
<dbReference type="GO" id="GO:0036503">
    <property type="term" value="P:ERAD pathway"/>
    <property type="evidence" value="ECO:0007669"/>
    <property type="project" value="TreeGrafter"/>
</dbReference>
<dbReference type="PANTHER" id="PTHR13312:SF0">
    <property type="entry name" value="UBIQUITIN THIOESTERASE OTU1"/>
    <property type="match status" value="1"/>
</dbReference>
<feature type="compositionally biased region" description="Polar residues" evidence="10">
    <location>
        <begin position="106"/>
        <end position="128"/>
    </location>
</feature>
<proteinExistence type="predicted"/>
<dbReference type="GO" id="GO:0004843">
    <property type="term" value="F:cysteine-type deubiquitinase activity"/>
    <property type="evidence" value="ECO:0007669"/>
    <property type="project" value="UniProtKB-UniRule"/>
</dbReference>
<feature type="domain" description="OTU" evidence="11">
    <location>
        <begin position="147"/>
        <end position="271"/>
    </location>
</feature>
<dbReference type="GO" id="GO:0008270">
    <property type="term" value="F:zinc ion binding"/>
    <property type="evidence" value="ECO:0007669"/>
    <property type="project" value="UniProtKB-KW"/>
</dbReference>
<dbReference type="Gene3D" id="3.90.70.80">
    <property type="match status" value="1"/>
</dbReference>
<evidence type="ECO:0000313" key="12">
    <source>
        <dbReference type="EMBL" id="TBU35996.1"/>
    </source>
</evidence>